<keyword evidence="8" id="KW-0460">Magnesium</keyword>
<accession>A0A813VRL6</accession>
<gene>
    <name evidence="15" type="ORF">GPM918_LOCUS5875</name>
    <name evidence="16" type="ORF">SRO942_LOCUS5875</name>
</gene>
<evidence type="ECO:0000256" key="12">
    <source>
        <dbReference type="RuleBase" id="RU004279"/>
    </source>
</evidence>
<evidence type="ECO:0000259" key="14">
    <source>
        <dbReference type="SMART" id="SM00663"/>
    </source>
</evidence>
<dbReference type="Pfam" id="PF04983">
    <property type="entry name" value="RNA_pol_Rpb1_3"/>
    <property type="match status" value="1"/>
</dbReference>
<dbReference type="PANTHER" id="PTHR19376:SF37">
    <property type="entry name" value="DNA-DIRECTED RNA POLYMERASE II SUBUNIT RPB1"/>
    <property type="match status" value="1"/>
</dbReference>
<evidence type="ECO:0000256" key="4">
    <source>
        <dbReference type="ARBA" id="ARBA00022679"/>
    </source>
</evidence>
<dbReference type="Gene3D" id="2.40.40.20">
    <property type="match status" value="1"/>
</dbReference>
<keyword evidence="17" id="KW-1185">Reference proteome</keyword>
<keyword evidence="6" id="KW-0479">Metal-binding</keyword>
<feature type="compositionally biased region" description="Low complexity" evidence="13">
    <location>
        <begin position="1750"/>
        <end position="1766"/>
    </location>
</feature>
<dbReference type="InterPro" id="IPR007066">
    <property type="entry name" value="RNA_pol_Rpb1_3"/>
</dbReference>
<dbReference type="Gene3D" id="3.30.1490.180">
    <property type="entry name" value="RNA polymerase ii"/>
    <property type="match status" value="1"/>
</dbReference>
<dbReference type="OrthoDB" id="270392at2759"/>
<evidence type="ECO:0000256" key="9">
    <source>
        <dbReference type="ARBA" id="ARBA00023125"/>
    </source>
</evidence>
<dbReference type="Pfam" id="PF05000">
    <property type="entry name" value="RNA_pol_Rpb1_4"/>
    <property type="match status" value="1"/>
</dbReference>
<comment type="similarity">
    <text evidence="2 12">Belongs to the RNA polymerase beta' chain family.</text>
</comment>
<dbReference type="GO" id="GO:0003677">
    <property type="term" value="F:DNA binding"/>
    <property type="evidence" value="ECO:0007669"/>
    <property type="project" value="UniProtKB-KW"/>
</dbReference>
<dbReference type="GO" id="GO:0006351">
    <property type="term" value="P:DNA-templated transcription"/>
    <property type="evidence" value="ECO:0007669"/>
    <property type="project" value="InterPro"/>
</dbReference>
<keyword evidence="4 12" id="KW-0808">Transferase</keyword>
<dbReference type="InterPro" id="IPR000722">
    <property type="entry name" value="RNA_pol_asu"/>
</dbReference>
<dbReference type="EMBL" id="CAJNOQ010000874">
    <property type="protein sequence ID" value="CAF0847123.1"/>
    <property type="molecule type" value="Genomic_DNA"/>
</dbReference>
<evidence type="ECO:0000256" key="13">
    <source>
        <dbReference type="SAM" id="MobiDB-lite"/>
    </source>
</evidence>
<dbReference type="InterPro" id="IPR038593">
    <property type="entry name" value="RNA_pol_Rpb1_7_sf"/>
</dbReference>
<feature type="compositionally biased region" description="Low complexity" evidence="13">
    <location>
        <begin position="1784"/>
        <end position="1861"/>
    </location>
</feature>
<dbReference type="InterPro" id="IPR042102">
    <property type="entry name" value="RNA_pol_Rpb1_3_sf"/>
</dbReference>
<feature type="domain" description="RNA polymerase N-terminal" evidence="14">
    <location>
        <begin position="252"/>
        <end position="550"/>
    </location>
</feature>
<dbReference type="SMART" id="SM00663">
    <property type="entry name" value="RPOLA_N"/>
    <property type="match status" value="1"/>
</dbReference>
<evidence type="ECO:0000313" key="17">
    <source>
        <dbReference type="Proteomes" id="UP000663829"/>
    </source>
</evidence>
<protein>
    <recommendedName>
        <fullName evidence="12">DNA-directed RNA polymerase subunit</fullName>
        <ecNumber evidence="12">2.7.7.6</ecNumber>
    </recommendedName>
</protein>
<dbReference type="CDD" id="cd02733">
    <property type="entry name" value="RNAP_II_RPB1_N"/>
    <property type="match status" value="1"/>
</dbReference>
<proteinExistence type="inferred from homology"/>
<dbReference type="NCBIfam" id="NF006336">
    <property type="entry name" value="PRK08566.1"/>
    <property type="match status" value="1"/>
</dbReference>
<evidence type="ECO:0000256" key="1">
    <source>
        <dbReference type="ARBA" id="ARBA00004123"/>
    </source>
</evidence>
<evidence type="ECO:0000256" key="6">
    <source>
        <dbReference type="ARBA" id="ARBA00022723"/>
    </source>
</evidence>
<dbReference type="FunFam" id="2.40.40.20:FF:000019">
    <property type="entry name" value="DNA-directed RNA polymerase II subunit RPB1"/>
    <property type="match status" value="1"/>
</dbReference>
<sequence length="1888" mass="212529">MTHTNSTEKSSIMVYIMPSEYESSSSYSDIKKIQFGILSPDEIKRMSVTTPEAIKYPQLMDDEDREKPKKGGLMDPRQGPSDRHSKCHTCGGTFVDCPGHFGHIELTKPVFHVGYLKKTVKILRCICFYCSKLRRNLQHAKIQKILQITKNQPRKRLELIYNACKNYRCCNIEARESIEGQEINGCGREQPKIQHSGLTLTIEWKNNKPEEFNSFSQTKIPLSAERVWHIFKNITEETCLILGMNPKQSRPEHMILTVLPVPPLCVRPSVLSDGTARAQDDLTYILANILKVNNQLKNDASNGASSIIIDDNIKILQFHCATLFDNNMAGMPQSCHNSGRPLKSIKTRLTGKEGRVRGNLMGKRVDFCGRSVITPDPNLLIDQLGVPRTIAQNLTYPEIVTPMNQEYLYELIRRNCVKYIIRTNGDRIDLKIHPKPSDLHLQNGYIVERQMIDNDIVVFNRQPSLHKMSMMGHRVKVLPFSTFRLNLSVTTPYNADFDGDEMNLHFPQSLETKAEVEQLMMVPRLIITPQNNSPIMGIVQDTLTAARKMTQRDVFLEKHDFMNLVMQFSDWDGCIPQPAIIKPKPLWTGKQLFSVIMQKLTRINCIRTHVTHPVDEDAGQYQWISPGDTRVLVANGCLLSGILCKKTLGTSSRSLAHIIFTEYGHETAGKFYSDVQTVVDNWLLIEGHSIGITDTLADDRTYEDIQSCINHAIDEVKSVIEEAHESHLADNTLEKVEEKINKILNDARNRIGSSVEESLSDFNQFKAMVLSGAKGSNINISQVIACVGQQNVEGKRIPFYFKHRTLPHFIKDDYSPASRGFIANSYLKGLQPSEFFFHAMGGREGLIDTAVKTSEIGYIQRRLIKAMESVMVKYDGTVRNQLDHLVQFVYGEDGLAGEKIELQSIDSLKLSNNCFEEQYKFDLSDEGFLNKYLQSDIVDNIRNINFDNTLSVLEQEWKQLNDDRQKLCEIVRIRLESNLHASTNFALPCCLDRLLANAKKLFKIDNNDKSNLSPLKIINNIENLFEKRLLIIKGNDYLSKEVQSNAITLLKILIRSTLSSKRIIKDHHLTDEAFDWICGEIESRFQQAQVQPGEMVGVLAAQSIGQPATQMTLNTFHYAGVSAKNVTLGVPRLKEIINCVKNPKTPAMTIFLTALAAKNAERCKDVLCQLEHCKLKHVILNTSIYYDPDPQETILIEDQEWVRAYYEILDQNITKLSPWVLRIELDHKRMTGRKLTMEQVADKIQQLYGSSINCIFNDDNSENLVLRIRLVEEEDDKNENEEINTTTNNDNIRMDDEQLLHAIETTMLSDLSLQGIKSISRVYMKEPSINDNKKPFIISGNGESEWTLETDGSSLNEVLVIKDVDSIRTYTNNIVEVFSVLGIEAVRKAIEREMTNVLSFDGTYIDNRHLSLLCDVMTARGALTPITRQGIQGQDLGPIMRSTFEQTVEVLMESSVHADKDPLRGVSENILLGQLPKMGTGYFDVLLDVDKCQSAMDIAPTKYGLTFHNFFDIDNKQSIGSTTPWYQQAITTPPQNKQSGSPFSDIGYAPFSPLTTLPNSPAYSPCYVSPKYRDKYFPTSPSHTPLSPSVSPVATRPHFTTLNSSEQRFLLTSSNIGTSSSPSYSPTSPLIFSLQSSPYRPRTYYNYSASSPTYVPSPAYINKTISNYPPTSPRYSPTSPDFTSNCSPYSHLSYSPTNPSFISQHPSSQRLSYSPTSPMIYTPQSPISSSTPVYNPTSPSYNSLRSRSDTPQSPQYSPTSPVYSPSITNLARSPFEKSQTLNTTIYSPTSPLSSSRSPNYSPTSPLSSSRSPNYSPTSPLSSSRSPNYSPTSPLSSSRSPNYSPTSPLSSSRSPNYSPLSPVYSIQSPAISSSDDEEENIDDDIMETE</sequence>
<keyword evidence="9" id="KW-0238">DNA-binding</keyword>
<dbReference type="InterPro" id="IPR007081">
    <property type="entry name" value="RNA_pol_Rpb1_5"/>
</dbReference>
<dbReference type="FunFam" id="4.10.860.120:FF:000005">
    <property type="entry name" value="DNA-directed RNA polymerase subunit"/>
    <property type="match status" value="1"/>
</dbReference>
<dbReference type="Gene3D" id="4.10.860.120">
    <property type="entry name" value="RNA polymerase II, clamp domain"/>
    <property type="match status" value="1"/>
</dbReference>
<evidence type="ECO:0000256" key="2">
    <source>
        <dbReference type="ARBA" id="ARBA00006460"/>
    </source>
</evidence>
<dbReference type="FunFam" id="1.10.150.390:FF:000001">
    <property type="entry name" value="DNA-directed RNA polymerase subunit"/>
    <property type="match status" value="1"/>
</dbReference>
<comment type="subcellular location">
    <subcellularLocation>
        <location evidence="1">Nucleus</location>
    </subcellularLocation>
</comment>
<dbReference type="SUPFAM" id="SSF64484">
    <property type="entry name" value="beta and beta-prime subunits of DNA dependent RNA-polymerase"/>
    <property type="match status" value="1"/>
</dbReference>
<dbReference type="Gene3D" id="6.10.250.2940">
    <property type="match status" value="1"/>
</dbReference>
<dbReference type="Gene3D" id="1.10.150.390">
    <property type="match status" value="1"/>
</dbReference>
<keyword evidence="7" id="KW-0862">Zinc</keyword>
<evidence type="ECO:0000256" key="10">
    <source>
        <dbReference type="ARBA" id="ARBA00023163"/>
    </source>
</evidence>
<evidence type="ECO:0000313" key="15">
    <source>
        <dbReference type="EMBL" id="CAF0847123.1"/>
    </source>
</evidence>
<keyword evidence="5 12" id="KW-0548">Nucleotidyltransferase</keyword>
<keyword evidence="11" id="KW-0539">Nucleus</keyword>
<dbReference type="InterPro" id="IPR007075">
    <property type="entry name" value="RNA_pol_Rpb1_6"/>
</dbReference>
<dbReference type="InterPro" id="IPR007073">
    <property type="entry name" value="RNA_pol_Rpb1_7"/>
</dbReference>
<evidence type="ECO:0000256" key="8">
    <source>
        <dbReference type="ARBA" id="ARBA00022842"/>
    </source>
</evidence>
<feature type="region of interest" description="Disordered" evidence="13">
    <location>
        <begin position="1784"/>
        <end position="1888"/>
    </location>
</feature>
<dbReference type="Gene3D" id="6.20.50.80">
    <property type="match status" value="1"/>
</dbReference>
<dbReference type="Pfam" id="PF04998">
    <property type="entry name" value="RNA_pol_Rpb1_5"/>
    <property type="match status" value="1"/>
</dbReference>
<dbReference type="EC" id="2.7.7.6" evidence="12"/>
<organism evidence="15 17">
    <name type="scientific">Didymodactylos carnosus</name>
    <dbReference type="NCBI Taxonomy" id="1234261"/>
    <lineage>
        <taxon>Eukaryota</taxon>
        <taxon>Metazoa</taxon>
        <taxon>Spiralia</taxon>
        <taxon>Gnathifera</taxon>
        <taxon>Rotifera</taxon>
        <taxon>Eurotatoria</taxon>
        <taxon>Bdelloidea</taxon>
        <taxon>Philodinida</taxon>
        <taxon>Philodinidae</taxon>
        <taxon>Didymodactylos</taxon>
    </lineage>
</organism>
<dbReference type="EMBL" id="CAJOBC010000874">
    <property type="protein sequence ID" value="CAF3634782.1"/>
    <property type="molecule type" value="Genomic_DNA"/>
</dbReference>
<evidence type="ECO:0000313" key="16">
    <source>
        <dbReference type="EMBL" id="CAF3634782.1"/>
    </source>
</evidence>
<dbReference type="Proteomes" id="UP000663829">
    <property type="component" value="Unassembled WGS sequence"/>
</dbReference>
<feature type="compositionally biased region" description="Polar residues" evidence="13">
    <location>
        <begin position="1697"/>
        <end position="1745"/>
    </location>
</feature>
<dbReference type="Pfam" id="PF04997">
    <property type="entry name" value="RNA_pol_Rpb1_1"/>
    <property type="match status" value="1"/>
</dbReference>
<dbReference type="Gene3D" id="1.10.132.30">
    <property type="match status" value="1"/>
</dbReference>
<keyword evidence="10 12" id="KW-0804">Transcription</keyword>
<dbReference type="Proteomes" id="UP000681722">
    <property type="component" value="Unassembled WGS sequence"/>
</dbReference>
<evidence type="ECO:0000256" key="5">
    <source>
        <dbReference type="ARBA" id="ARBA00022695"/>
    </source>
</evidence>
<comment type="caution">
    <text evidence="15">The sequence shown here is derived from an EMBL/GenBank/DDBJ whole genome shotgun (WGS) entry which is preliminary data.</text>
</comment>
<reference evidence="15" key="1">
    <citation type="submission" date="2021-02" db="EMBL/GenBank/DDBJ databases">
        <authorList>
            <person name="Nowell W R."/>
        </authorList>
    </citation>
    <scope>NUCLEOTIDE SEQUENCE</scope>
</reference>
<name>A0A813VRL6_9BILA</name>
<dbReference type="InterPro" id="IPR006592">
    <property type="entry name" value="RNA_pol_N"/>
</dbReference>
<evidence type="ECO:0000256" key="3">
    <source>
        <dbReference type="ARBA" id="ARBA00022478"/>
    </source>
</evidence>
<comment type="catalytic activity">
    <reaction evidence="12">
        <text>RNA(n) + a ribonucleoside 5'-triphosphate = RNA(n+1) + diphosphate</text>
        <dbReference type="Rhea" id="RHEA:21248"/>
        <dbReference type="Rhea" id="RHEA-COMP:14527"/>
        <dbReference type="Rhea" id="RHEA-COMP:17342"/>
        <dbReference type="ChEBI" id="CHEBI:33019"/>
        <dbReference type="ChEBI" id="CHEBI:61557"/>
        <dbReference type="ChEBI" id="CHEBI:140395"/>
        <dbReference type="EC" id="2.7.7.6"/>
    </reaction>
</comment>
<keyword evidence="3 12" id="KW-0240">DNA-directed RNA polymerase</keyword>
<dbReference type="InterPro" id="IPR044893">
    <property type="entry name" value="RNA_pol_Rpb1_clamp_domain"/>
</dbReference>
<dbReference type="PANTHER" id="PTHR19376">
    <property type="entry name" value="DNA-DIRECTED RNA POLYMERASE"/>
    <property type="match status" value="1"/>
</dbReference>
<feature type="region of interest" description="Disordered" evidence="13">
    <location>
        <begin position="54"/>
        <end position="84"/>
    </location>
</feature>
<dbReference type="InterPro" id="IPR045867">
    <property type="entry name" value="DNA-dir_RpoC_beta_prime"/>
</dbReference>
<dbReference type="FunFam" id="1.10.274.100:FF:000001">
    <property type="entry name" value="DNA-directed RNA polymerase subunit"/>
    <property type="match status" value="1"/>
</dbReference>
<dbReference type="GO" id="GO:0005665">
    <property type="term" value="C:RNA polymerase II, core complex"/>
    <property type="evidence" value="ECO:0007669"/>
    <property type="project" value="TreeGrafter"/>
</dbReference>
<comment type="function">
    <text evidence="12">DNA-dependent RNA polymerase catalyzes the transcription of DNA into RNA using the four ribonucleoside triphosphates as substrates.</text>
</comment>
<dbReference type="Gene3D" id="1.10.274.100">
    <property type="entry name" value="RNA polymerase Rpb1, domain 3"/>
    <property type="match status" value="1"/>
</dbReference>
<dbReference type="InterPro" id="IPR007083">
    <property type="entry name" value="RNA_pol_Rpb1_4"/>
</dbReference>
<feature type="region of interest" description="Disordered" evidence="13">
    <location>
        <begin position="1697"/>
        <end position="1768"/>
    </location>
</feature>
<dbReference type="GO" id="GO:0046872">
    <property type="term" value="F:metal ion binding"/>
    <property type="evidence" value="ECO:0007669"/>
    <property type="project" value="UniProtKB-KW"/>
</dbReference>
<dbReference type="Gene3D" id="3.30.1360.140">
    <property type="match status" value="1"/>
</dbReference>
<feature type="compositionally biased region" description="Acidic residues" evidence="13">
    <location>
        <begin position="1873"/>
        <end position="1888"/>
    </location>
</feature>
<dbReference type="InterPro" id="IPR038120">
    <property type="entry name" value="Rpb1_funnel_sf"/>
</dbReference>
<dbReference type="Pfam" id="PF00623">
    <property type="entry name" value="RNA_pol_Rpb1_2"/>
    <property type="match status" value="1"/>
</dbReference>
<dbReference type="Pfam" id="PF04990">
    <property type="entry name" value="RNA_pol_Rpb1_7"/>
    <property type="match status" value="1"/>
</dbReference>
<dbReference type="CDD" id="cd02584">
    <property type="entry name" value="RNAP_II_Rpb1_C"/>
    <property type="match status" value="1"/>
</dbReference>
<dbReference type="Pfam" id="PF04992">
    <property type="entry name" value="RNA_pol_Rpb1_6"/>
    <property type="match status" value="1"/>
</dbReference>
<evidence type="ECO:0000256" key="11">
    <source>
        <dbReference type="ARBA" id="ARBA00023242"/>
    </source>
</evidence>
<dbReference type="InterPro" id="IPR007080">
    <property type="entry name" value="RNA_pol_Rpb1_1"/>
</dbReference>
<dbReference type="GO" id="GO:0003899">
    <property type="term" value="F:DNA-directed RNA polymerase activity"/>
    <property type="evidence" value="ECO:0007669"/>
    <property type="project" value="UniProtKB-EC"/>
</dbReference>
<evidence type="ECO:0000256" key="7">
    <source>
        <dbReference type="ARBA" id="ARBA00022833"/>
    </source>
</evidence>